<protein>
    <submittedName>
        <fullName evidence="5">AraC family transcriptional regulator</fullName>
    </submittedName>
</protein>
<dbReference type="SUPFAM" id="SSF46689">
    <property type="entry name" value="Homeodomain-like"/>
    <property type="match status" value="1"/>
</dbReference>
<feature type="domain" description="HTH araC/xylS-type" evidence="4">
    <location>
        <begin position="244"/>
        <end position="342"/>
    </location>
</feature>
<proteinExistence type="predicted"/>
<evidence type="ECO:0000256" key="1">
    <source>
        <dbReference type="ARBA" id="ARBA00023015"/>
    </source>
</evidence>
<dbReference type="Gene3D" id="1.10.10.60">
    <property type="entry name" value="Homeodomain-like"/>
    <property type="match status" value="1"/>
</dbReference>
<dbReference type="PROSITE" id="PS01124">
    <property type="entry name" value="HTH_ARAC_FAMILY_2"/>
    <property type="match status" value="1"/>
</dbReference>
<dbReference type="Pfam" id="PF12625">
    <property type="entry name" value="Arabinose_bd"/>
    <property type="match status" value="1"/>
</dbReference>
<evidence type="ECO:0000313" key="5">
    <source>
        <dbReference type="EMBL" id="TSP12277.1"/>
    </source>
</evidence>
<evidence type="ECO:0000256" key="3">
    <source>
        <dbReference type="ARBA" id="ARBA00023163"/>
    </source>
</evidence>
<sequence>MPGITPGTQPRGDGLETRIRAAALTNFFEVAQARGLNVQPLLRKVGLKRSLLADPDFRVPLAACVTLLEDAAAESGCDNFALRMAESRQLADFGVISLLIAHQPNLRAALATIIRYRHLVNESVAMLLEEAGSSVIIRVEVVGEAPSRQAGELAMGVVFRLCGALLGARWQPLRVCFTHPAPADESVHRRLFRCGLAFNDEYNGIVCRAADLDVPNPAADPAMARHAQRVVDALPRPAAPSVAHEVRGAIALLLPMGRATGASVAQGLGMSLRTMQRALGDEGASFHDILHAVRREQAPRHVENPRVPLAQVAVLLGYGSPSTFTRWFSGEFGMAPSAWRAQAAARTGAA</sequence>
<dbReference type="InterPro" id="IPR018060">
    <property type="entry name" value="HTH_AraC"/>
</dbReference>
<keyword evidence="1" id="KW-0805">Transcription regulation</keyword>
<dbReference type="PANTHER" id="PTHR47894:SF4">
    <property type="entry name" value="HTH-TYPE TRANSCRIPTIONAL REGULATOR GADX"/>
    <property type="match status" value="1"/>
</dbReference>
<dbReference type="SMART" id="SM00342">
    <property type="entry name" value="HTH_ARAC"/>
    <property type="match status" value="1"/>
</dbReference>
<dbReference type="InterPro" id="IPR009057">
    <property type="entry name" value="Homeodomain-like_sf"/>
</dbReference>
<evidence type="ECO:0000313" key="6">
    <source>
        <dbReference type="Proteomes" id="UP000318943"/>
    </source>
</evidence>
<keyword evidence="3" id="KW-0804">Transcription</keyword>
<accession>A0ABY3EMW0</accession>
<dbReference type="PANTHER" id="PTHR47894">
    <property type="entry name" value="HTH-TYPE TRANSCRIPTIONAL REGULATOR GADX"/>
    <property type="match status" value="1"/>
</dbReference>
<evidence type="ECO:0000259" key="4">
    <source>
        <dbReference type="PROSITE" id="PS01124"/>
    </source>
</evidence>
<organism evidence="5 6">
    <name type="scientific">Cupriavidus campinensis</name>
    <dbReference type="NCBI Taxonomy" id="151783"/>
    <lineage>
        <taxon>Bacteria</taxon>
        <taxon>Pseudomonadati</taxon>
        <taxon>Pseudomonadota</taxon>
        <taxon>Betaproteobacteria</taxon>
        <taxon>Burkholderiales</taxon>
        <taxon>Burkholderiaceae</taxon>
        <taxon>Cupriavidus</taxon>
    </lineage>
</organism>
<evidence type="ECO:0000256" key="2">
    <source>
        <dbReference type="ARBA" id="ARBA00023125"/>
    </source>
</evidence>
<comment type="caution">
    <text evidence="5">The sequence shown here is derived from an EMBL/GenBank/DDBJ whole genome shotgun (WGS) entry which is preliminary data.</text>
</comment>
<keyword evidence="2" id="KW-0238">DNA-binding</keyword>
<dbReference type="EMBL" id="VCIZ01000006">
    <property type="protein sequence ID" value="TSP12277.1"/>
    <property type="molecule type" value="Genomic_DNA"/>
</dbReference>
<gene>
    <name evidence="5" type="ORF">FGG12_11800</name>
</gene>
<name>A0ABY3EMW0_9BURK</name>
<keyword evidence="6" id="KW-1185">Reference proteome</keyword>
<dbReference type="Proteomes" id="UP000318943">
    <property type="component" value="Unassembled WGS sequence"/>
</dbReference>
<dbReference type="InterPro" id="IPR032687">
    <property type="entry name" value="AraC-type_N"/>
</dbReference>
<reference evidence="5 6" key="1">
    <citation type="submission" date="2019-05" db="EMBL/GenBank/DDBJ databases">
        <title>Whole genome sequence analysis of Cupriavidus campinensis S14E4C strain.</title>
        <authorList>
            <person name="Abbaszade G."/>
            <person name="Szabo A."/>
            <person name="Toumi M."/>
            <person name="Toth E."/>
        </authorList>
    </citation>
    <scope>NUCLEOTIDE SEQUENCE [LARGE SCALE GENOMIC DNA]</scope>
    <source>
        <strain evidence="5 6">S14E4C</strain>
    </source>
</reference>
<dbReference type="Pfam" id="PF12833">
    <property type="entry name" value="HTH_18"/>
    <property type="match status" value="1"/>
</dbReference>